<evidence type="ECO:0000259" key="1">
    <source>
        <dbReference type="Pfam" id="PF01551"/>
    </source>
</evidence>
<dbReference type="SUPFAM" id="SSF51261">
    <property type="entry name" value="Duplicated hybrid motif"/>
    <property type="match status" value="1"/>
</dbReference>
<organism evidence="3 4">
    <name type="scientific">Acidovorax soli</name>
    <dbReference type="NCBI Taxonomy" id="592050"/>
    <lineage>
        <taxon>Bacteria</taxon>
        <taxon>Pseudomonadati</taxon>
        <taxon>Pseudomonadota</taxon>
        <taxon>Betaproteobacteria</taxon>
        <taxon>Burkholderiales</taxon>
        <taxon>Comamonadaceae</taxon>
        <taxon>Acidovorax</taxon>
    </lineage>
</organism>
<feature type="domain" description="M23ase beta-sheet core" evidence="1">
    <location>
        <begin position="211"/>
        <end position="305"/>
    </location>
</feature>
<dbReference type="InterPro" id="IPR040487">
    <property type="entry name" value="Peptidase_M23_N"/>
</dbReference>
<dbReference type="InterPro" id="IPR050570">
    <property type="entry name" value="Cell_wall_metabolism_enzyme"/>
</dbReference>
<dbReference type="RefSeq" id="WP_260420501.1">
    <property type="nucleotide sequence ID" value="NZ_JACHLK010000035.1"/>
</dbReference>
<gene>
    <name evidence="3" type="ORF">HNP48_007008</name>
</gene>
<dbReference type="PANTHER" id="PTHR21666:SF285">
    <property type="entry name" value="M23 FAMILY METALLOPEPTIDASE"/>
    <property type="match status" value="1"/>
</dbReference>
<evidence type="ECO:0000313" key="4">
    <source>
        <dbReference type="Proteomes" id="UP000575083"/>
    </source>
</evidence>
<comment type="caution">
    <text evidence="3">The sequence shown here is derived from an EMBL/GenBank/DDBJ whole genome shotgun (WGS) entry which is preliminary data.</text>
</comment>
<evidence type="ECO:0000259" key="2">
    <source>
        <dbReference type="Pfam" id="PF18421"/>
    </source>
</evidence>
<evidence type="ECO:0000313" key="3">
    <source>
        <dbReference type="EMBL" id="MBB6564281.1"/>
    </source>
</evidence>
<protein>
    <submittedName>
        <fullName evidence="3">Murein DD-endopeptidase MepM/ murein hydrolase activator NlpD</fullName>
    </submittedName>
</protein>
<dbReference type="PROSITE" id="PS51318">
    <property type="entry name" value="TAT"/>
    <property type="match status" value="1"/>
</dbReference>
<dbReference type="AlphaFoldDB" id="A0A7X0PM05"/>
<dbReference type="EMBL" id="JACHLK010000035">
    <property type="protein sequence ID" value="MBB6564281.1"/>
    <property type="molecule type" value="Genomic_DNA"/>
</dbReference>
<dbReference type="Pfam" id="PF18421">
    <property type="entry name" value="Peptidase_M23_N"/>
    <property type="match status" value="1"/>
</dbReference>
<keyword evidence="4" id="KW-1185">Reference proteome</keyword>
<dbReference type="CDD" id="cd12797">
    <property type="entry name" value="M23_peptidase"/>
    <property type="match status" value="1"/>
</dbReference>
<dbReference type="Proteomes" id="UP000575083">
    <property type="component" value="Unassembled WGS sequence"/>
</dbReference>
<dbReference type="GO" id="GO:0004222">
    <property type="term" value="F:metalloendopeptidase activity"/>
    <property type="evidence" value="ECO:0007669"/>
    <property type="project" value="TreeGrafter"/>
</dbReference>
<sequence length="312" mass="32708">MPHPLRPLSTPPTPSMSRRTALLAAGGGLLSLHAPGLLHAKPQARPAEPTVWPQALLVPGGVARLPLGPAATRPVVHTLGAKGEPLPVLVLGDAAGWTAVVGIPLAAAPGPAHATLQSTKGGAARELPYTVAPKKYKEQHLTVSPRTVDLSPEDQARYERERDHQALVMATFTEQPAGQAIDSLRMRVPVPGRRSSSFGLRRVFNGQARNPHSGMDIAAPTGTPILSPLPARVIDTGEYFFNGGTVWLDHGQGLLSMVCHLSAIDVKVGDVLAAGQRLGAVGATGRVTGPHLHWGVMLNRTMVDPALFVPAA</sequence>
<dbReference type="Gene3D" id="2.60.40.1590">
    <property type="entry name" value="Peptidoglycan hydrolase domains"/>
    <property type="match status" value="1"/>
</dbReference>
<accession>A0A7X0PM05</accession>
<keyword evidence="3" id="KW-0378">Hydrolase</keyword>
<dbReference type="Pfam" id="PF01551">
    <property type="entry name" value="Peptidase_M23"/>
    <property type="match status" value="1"/>
</dbReference>
<dbReference type="InterPro" id="IPR011055">
    <property type="entry name" value="Dup_hybrid_motif"/>
</dbReference>
<dbReference type="InterPro" id="IPR006311">
    <property type="entry name" value="TAT_signal"/>
</dbReference>
<reference evidence="3 4" key="1">
    <citation type="submission" date="2020-08" db="EMBL/GenBank/DDBJ databases">
        <title>Functional genomics of gut bacteria from endangered species of beetles.</title>
        <authorList>
            <person name="Carlos-Shanley C."/>
        </authorList>
    </citation>
    <scope>NUCLEOTIDE SEQUENCE [LARGE SCALE GENOMIC DNA]</scope>
    <source>
        <strain evidence="3 4">S00198</strain>
    </source>
</reference>
<feature type="domain" description="Peptidase family M23 N-terminal" evidence="2">
    <location>
        <begin position="58"/>
        <end position="134"/>
    </location>
</feature>
<proteinExistence type="predicted"/>
<dbReference type="Gene3D" id="2.70.70.10">
    <property type="entry name" value="Glucose Permease (Domain IIA)"/>
    <property type="match status" value="1"/>
</dbReference>
<dbReference type="InterPro" id="IPR016047">
    <property type="entry name" value="M23ase_b-sheet_dom"/>
</dbReference>
<name>A0A7X0PM05_9BURK</name>
<dbReference type="PANTHER" id="PTHR21666">
    <property type="entry name" value="PEPTIDASE-RELATED"/>
    <property type="match status" value="1"/>
</dbReference>